<dbReference type="InterPro" id="IPR035919">
    <property type="entry name" value="EAL_sf"/>
</dbReference>
<dbReference type="SMART" id="SM00091">
    <property type="entry name" value="PAS"/>
    <property type="match status" value="1"/>
</dbReference>
<dbReference type="PROSITE" id="PS50887">
    <property type="entry name" value="GGDEF"/>
    <property type="match status" value="1"/>
</dbReference>
<proteinExistence type="predicted"/>
<dbReference type="PROSITE" id="PS50883">
    <property type="entry name" value="EAL"/>
    <property type="match status" value="1"/>
</dbReference>
<keyword evidence="5" id="KW-1185">Reference proteome</keyword>
<dbReference type="InterPro" id="IPR043128">
    <property type="entry name" value="Rev_trsase/Diguanyl_cyclase"/>
</dbReference>
<evidence type="ECO:0000259" key="2">
    <source>
        <dbReference type="PROSITE" id="PS50883"/>
    </source>
</evidence>
<dbReference type="Gene3D" id="3.20.20.450">
    <property type="entry name" value="EAL domain"/>
    <property type="match status" value="1"/>
</dbReference>
<protein>
    <submittedName>
        <fullName evidence="4">Diguanylate cyclase (GGDEF) domain-containing protein</fullName>
    </submittedName>
</protein>
<name>A0A1M6NMK7_PSETH</name>
<dbReference type="Pfam" id="PF08448">
    <property type="entry name" value="PAS_4"/>
    <property type="match status" value="1"/>
</dbReference>
<dbReference type="Proteomes" id="UP000184363">
    <property type="component" value="Unassembled WGS sequence"/>
</dbReference>
<dbReference type="NCBIfam" id="TIGR00254">
    <property type="entry name" value="GGDEF"/>
    <property type="match status" value="1"/>
</dbReference>
<dbReference type="InterPro" id="IPR029787">
    <property type="entry name" value="Nucleotide_cyclase"/>
</dbReference>
<dbReference type="InterPro" id="IPR013656">
    <property type="entry name" value="PAS_4"/>
</dbReference>
<dbReference type="InterPro" id="IPR000160">
    <property type="entry name" value="GGDEF_dom"/>
</dbReference>
<dbReference type="SMART" id="SM00267">
    <property type="entry name" value="GGDEF"/>
    <property type="match status" value="1"/>
</dbReference>
<dbReference type="STRING" id="1848.SAMN05443637_101348"/>
<dbReference type="Pfam" id="PF00563">
    <property type="entry name" value="EAL"/>
    <property type="match status" value="1"/>
</dbReference>
<dbReference type="SUPFAM" id="SSF141868">
    <property type="entry name" value="EAL domain-like"/>
    <property type="match status" value="1"/>
</dbReference>
<dbReference type="CDD" id="cd01948">
    <property type="entry name" value="EAL"/>
    <property type="match status" value="1"/>
</dbReference>
<dbReference type="InterPro" id="IPR035965">
    <property type="entry name" value="PAS-like_dom_sf"/>
</dbReference>
<dbReference type="CDD" id="cd01949">
    <property type="entry name" value="GGDEF"/>
    <property type="match status" value="1"/>
</dbReference>
<dbReference type="InterPro" id="IPR001633">
    <property type="entry name" value="EAL_dom"/>
</dbReference>
<dbReference type="CDD" id="cd00130">
    <property type="entry name" value="PAS"/>
    <property type="match status" value="1"/>
</dbReference>
<feature type="domain" description="PAS" evidence="1">
    <location>
        <begin position="103"/>
        <end position="133"/>
    </location>
</feature>
<sequence length="639" mass="67293">MVSDRSPIGSDAAAQARRWADAVASRAPRPVADLVPLVATVAGRLSGGWLLDAGARAIAAGLPARAAERVGELVGALAAGFAQGLNGGDHRRSRPAVDSRIGLWICDPDGTVADANQAFADLVGRPLAQIIGRPLCLSDAEWETVAQVAEGTVDHLRAHRTWRRPDGTQVRADVLVLRGGATAGGKARVVGLVERADGRTRPTLLTDHDALTGVLDRAALFDALAADPDTLIGLCYLDLDGFKAVNDTLGNEGGDIVLRAVARRLDDELARDGHVVARTGGDEFAVLVHGATGDPERDLDELQRVAHRVLAIVRRPVRIGGHRIAVTASAGVVRRDPGRRQGAELMRAASTTLSRAKKAGRDRVAVFDPDLHHRDVSRFAMTARMPQALADGEFSLEYQPLVRLADGTLVGVEALARWTLPNGERVSPDRFVPLAEETGMIVPLGRWVLAEACRQSAEWLRAGVPPLLMSVNLAAKQVDDSGLVDAVTRALTENGLPPQTLQLELTESEVMDPSTGTRATLEALAGFGVRLAIDDFGTGYSNLAYLRSLPVHALKLAGPFVTGALNPAGDSSVDVEITSMLVGLAHALGLTVTAESVETPEQAAQLLELGCDLGQGWLYSPAVGPGEVPGLVGRPLGVS</sequence>
<dbReference type="PROSITE" id="PS50112">
    <property type="entry name" value="PAS"/>
    <property type="match status" value="1"/>
</dbReference>
<dbReference type="SUPFAM" id="SSF55073">
    <property type="entry name" value="Nucleotide cyclase"/>
    <property type="match status" value="1"/>
</dbReference>
<organism evidence="4 5">
    <name type="scientific">Pseudonocardia thermophila</name>
    <dbReference type="NCBI Taxonomy" id="1848"/>
    <lineage>
        <taxon>Bacteria</taxon>
        <taxon>Bacillati</taxon>
        <taxon>Actinomycetota</taxon>
        <taxon>Actinomycetes</taxon>
        <taxon>Pseudonocardiales</taxon>
        <taxon>Pseudonocardiaceae</taxon>
        <taxon>Pseudonocardia</taxon>
    </lineage>
</organism>
<dbReference type="SMART" id="SM00052">
    <property type="entry name" value="EAL"/>
    <property type="match status" value="1"/>
</dbReference>
<dbReference type="PANTHER" id="PTHR44757">
    <property type="entry name" value="DIGUANYLATE CYCLASE DGCP"/>
    <property type="match status" value="1"/>
</dbReference>
<accession>A0A1M6NMK7</accession>
<dbReference type="SUPFAM" id="SSF55785">
    <property type="entry name" value="PYP-like sensor domain (PAS domain)"/>
    <property type="match status" value="1"/>
</dbReference>
<gene>
    <name evidence="4" type="ORF">SAMN05443637_101348</name>
</gene>
<feature type="domain" description="GGDEF" evidence="3">
    <location>
        <begin position="230"/>
        <end position="369"/>
    </location>
</feature>
<dbReference type="InterPro" id="IPR052155">
    <property type="entry name" value="Biofilm_reg_signaling"/>
</dbReference>
<evidence type="ECO:0000313" key="4">
    <source>
        <dbReference type="EMBL" id="SHJ96938.1"/>
    </source>
</evidence>
<feature type="domain" description="EAL" evidence="2">
    <location>
        <begin position="378"/>
        <end position="636"/>
    </location>
</feature>
<dbReference type="Gene3D" id="3.30.70.270">
    <property type="match status" value="1"/>
</dbReference>
<evidence type="ECO:0000259" key="1">
    <source>
        <dbReference type="PROSITE" id="PS50112"/>
    </source>
</evidence>
<dbReference type="PANTHER" id="PTHR44757:SF2">
    <property type="entry name" value="BIOFILM ARCHITECTURE MAINTENANCE PROTEIN MBAA"/>
    <property type="match status" value="1"/>
</dbReference>
<dbReference type="Pfam" id="PF00990">
    <property type="entry name" value="GGDEF"/>
    <property type="match status" value="1"/>
</dbReference>
<evidence type="ECO:0000313" key="5">
    <source>
        <dbReference type="Proteomes" id="UP000184363"/>
    </source>
</evidence>
<dbReference type="InterPro" id="IPR000014">
    <property type="entry name" value="PAS"/>
</dbReference>
<evidence type="ECO:0000259" key="3">
    <source>
        <dbReference type="PROSITE" id="PS50887"/>
    </source>
</evidence>
<dbReference type="AlphaFoldDB" id="A0A1M6NMK7"/>
<dbReference type="EMBL" id="FRAP01000001">
    <property type="protein sequence ID" value="SHJ96938.1"/>
    <property type="molecule type" value="Genomic_DNA"/>
</dbReference>
<reference evidence="4 5" key="1">
    <citation type="submission" date="2016-11" db="EMBL/GenBank/DDBJ databases">
        <authorList>
            <person name="Jaros S."/>
            <person name="Januszkiewicz K."/>
            <person name="Wedrychowicz H."/>
        </authorList>
    </citation>
    <scope>NUCLEOTIDE SEQUENCE [LARGE SCALE GENOMIC DNA]</scope>
    <source>
        <strain evidence="4 5">DSM 43832</strain>
    </source>
</reference>
<dbReference type="Gene3D" id="3.30.450.20">
    <property type="entry name" value="PAS domain"/>
    <property type="match status" value="1"/>
</dbReference>